<proteinExistence type="inferred from homology"/>
<evidence type="ECO:0000313" key="7">
    <source>
        <dbReference type="Proteomes" id="UP000642571"/>
    </source>
</evidence>
<dbReference type="InterPro" id="IPR001099">
    <property type="entry name" value="Chalcone/stilbene_synt_N"/>
</dbReference>
<feature type="domain" description="Chalcone/stilbene synthase C-terminal" evidence="5">
    <location>
        <begin position="234"/>
        <end position="354"/>
    </location>
</feature>
<dbReference type="SUPFAM" id="SSF53901">
    <property type="entry name" value="Thiolase-like"/>
    <property type="match status" value="2"/>
</dbReference>
<dbReference type="RefSeq" id="WP_188650204.1">
    <property type="nucleotide sequence ID" value="NZ_BMIN01000001.1"/>
</dbReference>
<dbReference type="PANTHER" id="PTHR11877:SF99">
    <property type="entry name" value="1,3,6,8-TETRAHYDROXYNAPHTHALENE SYNTHASE"/>
    <property type="match status" value="1"/>
</dbReference>
<dbReference type="PANTHER" id="PTHR11877">
    <property type="entry name" value="HYDROXYMETHYLGLUTARYL-COA SYNTHASE"/>
    <property type="match status" value="1"/>
</dbReference>
<comment type="similarity">
    <text evidence="1">Belongs to the thiolase-like superfamily. Chalcone/stilbene synthases family.</text>
</comment>
<dbReference type="InterPro" id="IPR016039">
    <property type="entry name" value="Thiolase-like"/>
</dbReference>
<evidence type="ECO:0000256" key="1">
    <source>
        <dbReference type="ARBA" id="ARBA00005531"/>
    </source>
</evidence>
<dbReference type="PIRSF" id="PIRSF000451">
    <property type="entry name" value="PKS_III"/>
    <property type="match status" value="1"/>
</dbReference>
<dbReference type="InterPro" id="IPR011141">
    <property type="entry name" value="Polyketide_synthase_type-III"/>
</dbReference>
<comment type="caution">
    <text evidence="6">The sequence shown here is derived from an EMBL/GenBank/DDBJ whole genome shotgun (WGS) entry which is preliminary data.</text>
</comment>
<name>A0ABQ1PLX1_9BACI</name>
<dbReference type="InterPro" id="IPR018088">
    <property type="entry name" value="Chalcone/stilbene_synthase_AS"/>
</dbReference>
<sequence length="362" mass="40531">MAWITSVGVSIPEYEITQKDIQSFVKEVFPRSEREINRLLPVFENAAVEKRQFVVPKEWFGKEHSFQERNDLYEEKALQYSLEAVDHCLTNESFLTEEVPYESIDYILYVSSTGVATPTIDARLMNERNFRDDVKRVPIWGLGCAGGGAGLARAMDFAHMYPEATILVVCVELCGLTFQKGDRRKSNFIGTALFGDGIAAALVTGEHSPIASKRTSTAPKMIQSSSKLKKQALDVMGWNVNEDGFQVVFAKSIPALVETFWKEHIEHFLRSINKKEGDLSFYVAHPGGQKVLQAYEEVLGSSKEKFRYSYDVLKNHGNMSSATVLHVLKHWMEEFPKAGTASVLAALGPGFSSELVGLEWSE</sequence>
<feature type="domain" description="Chalcone/stilbene synthase N-terminal" evidence="4">
    <location>
        <begin position="5"/>
        <end position="204"/>
    </location>
</feature>
<dbReference type="InterPro" id="IPR012328">
    <property type="entry name" value="Chalcone/stilbene_synt_C"/>
</dbReference>
<protein>
    <submittedName>
        <fullName evidence="6">Chalcone synthase</fullName>
    </submittedName>
</protein>
<dbReference type="PROSITE" id="PS00441">
    <property type="entry name" value="CHALCONE_SYNTH"/>
    <property type="match status" value="1"/>
</dbReference>
<reference evidence="7" key="1">
    <citation type="journal article" date="2019" name="Int. J. Syst. Evol. Microbiol.">
        <title>The Global Catalogue of Microorganisms (GCM) 10K type strain sequencing project: providing services to taxonomists for standard genome sequencing and annotation.</title>
        <authorList>
            <consortium name="The Broad Institute Genomics Platform"/>
            <consortium name="The Broad Institute Genome Sequencing Center for Infectious Disease"/>
            <person name="Wu L."/>
            <person name="Ma J."/>
        </authorList>
    </citation>
    <scope>NUCLEOTIDE SEQUENCE [LARGE SCALE GENOMIC DNA]</scope>
    <source>
        <strain evidence="7">CGMCC 1.15353</strain>
    </source>
</reference>
<keyword evidence="7" id="KW-1185">Reference proteome</keyword>
<accession>A0ABQ1PLX1</accession>
<evidence type="ECO:0000256" key="2">
    <source>
        <dbReference type="ARBA" id="ARBA00022679"/>
    </source>
</evidence>
<dbReference type="Pfam" id="PF02797">
    <property type="entry name" value="Chal_sti_synt_C"/>
    <property type="match status" value="1"/>
</dbReference>
<gene>
    <name evidence="6" type="primary">bcsA</name>
    <name evidence="6" type="ORF">GCM10011389_02940</name>
</gene>
<keyword evidence="2" id="KW-0808">Transferase</keyword>
<dbReference type="Pfam" id="PF00195">
    <property type="entry name" value="Chal_sti_synt_N"/>
    <property type="match status" value="1"/>
</dbReference>
<dbReference type="Proteomes" id="UP000642571">
    <property type="component" value="Unassembled WGS sequence"/>
</dbReference>
<evidence type="ECO:0000256" key="3">
    <source>
        <dbReference type="ARBA" id="ARBA00023315"/>
    </source>
</evidence>
<evidence type="ECO:0000259" key="4">
    <source>
        <dbReference type="Pfam" id="PF00195"/>
    </source>
</evidence>
<evidence type="ECO:0000313" key="6">
    <source>
        <dbReference type="EMBL" id="GGC99120.1"/>
    </source>
</evidence>
<dbReference type="EMBL" id="BMIN01000001">
    <property type="protein sequence ID" value="GGC99120.1"/>
    <property type="molecule type" value="Genomic_DNA"/>
</dbReference>
<dbReference type="CDD" id="cd00831">
    <property type="entry name" value="CHS_like"/>
    <property type="match status" value="1"/>
</dbReference>
<dbReference type="Gene3D" id="3.40.47.10">
    <property type="match status" value="2"/>
</dbReference>
<evidence type="ECO:0000259" key="5">
    <source>
        <dbReference type="Pfam" id="PF02797"/>
    </source>
</evidence>
<keyword evidence="3" id="KW-0012">Acyltransferase</keyword>
<organism evidence="6 7">
    <name type="scientific">Pontibacillus salipaludis</name>
    <dbReference type="NCBI Taxonomy" id="1697394"/>
    <lineage>
        <taxon>Bacteria</taxon>
        <taxon>Bacillati</taxon>
        <taxon>Bacillota</taxon>
        <taxon>Bacilli</taxon>
        <taxon>Bacillales</taxon>
        <taxon>Bacillaceae</taxon>
        <taxon>Pontibacillus</taxon>
    </lineage>
</organism>